<proteinExistence type="predicted"/>
<accession>A0ABR1R474</accession>
<name>A0ABR1R474_9PEZI</name>
<evidence type="ECO:0000313" key="2">
    <source>
        <dbReference type="EMBL" id="KAK7998943.1"/>
    </source>
</evidence>
<keyword evidence="3" id="KW-1185">Reference proteome</keyword>
<comment type="caution">
    <text evidence="2">The sequence shown here is derived from an EMBL/GenBank/DDBJ whole genome shotgun (WGS) entry which is preliminary data.</text>
</comment>
<organism evidence="2 3">
    <name type="scientific">Apiospora marii</name>
    <dbReference type="NCBI Taxonomy" id="335849"/>
    <lineage>
        <taxon>Eukaryota</taxon>
        <taxon>Fungi</taxon>
        <taxon>Dikarya</taxon>
        <taxon>Ascomycota</taxon>
        <taxon>Pezizomycotina</taxon>
        <taxon>Sordariomycetes</taxon>
        <taxon>Xylariomycetidae</taxon>
        <taxon>Amphisphaeriales</taxon>
        <taxon>Apiosporaceae</taxon>
        <taxon>Apiospora</taxon>
    </lineage>
</organism>
<protein>
    <submittedName>
        <fullName evidence="2">Uncharacterized protein</fullName>
    </submittedName>
</protein>
<evidence type="ECO:0000313" key="3">
    <source>
        <dbReference type="Proteomes" id="UP001396898"/>
    </source>
</evidence>
<sequence>MGENGTLVLPAQRHAGAQPLQTPFGSYHHGSAVRVVVEQFYCCFAEVNAGIVGTPVSASKSFTSIQSPKLLGSSLDGPGRHQHSKKGDHDHSNGGFSAVDGSNKKR</sequence>
<evidence type="ECO:0000256" key="1">
    <source>
        <dbReference type="SAM" id="MobiDB-lite"/>
    </source>
</evidence>
<gene>
    <name evidence="2" type="ORF">PG991_014618</name>
</gene>
<feature type="region of interest" description="Disordered" evidence="1">
    <location>
        <begin position="68"/>
        <end position="106"/>
    </location>
</feature>
<reference evidence="2 3" key="1">
    <citation type="submission" date="2023-01" db="EMBL/GenBank/DDBJ databases">
        <title>Analysis of 21 Apiospora genomes using comparative genomics revels a genus with tremendous synthesis potential of carbohydrate active enzymes and secondary metabolites.</title>
        <authorList>
            <person name="Sorensen T."/>
        </authorList>
    </citation>
    <scope>NUCLEOTIDE SEQUENCE [LARGE SCALE GENOMIC DNA]</scope>
    <source>
        <strain evidence="2 3">CBS 20057</strain>
    </source>
</reference>
<dbReference type="EMBL" id="JAQQWI010000019">
    <property type="protein sequence ID" value="KAK7998943.1"/>
    <property type="molecule type" value="Genomic_DNA"/>
</dbReference>
<dbReference type="Proteomes" id="UP001396898">
    <property type="component" value="Unassembled WGS sequence"/>
</dbReference>